<dbReference type="CDD" id="cd03789">
    <property type="entry name" value="GT9_LPS_heptosyltransferase"/>
    <property type="match status" value="1"/>
</dbReference>
<dbReference type="RefSeq" id="WP_093150420.1">
    <property type="nucleotide sequence ID" value="NZ_FNBW01000006.1"/>
</dbReference>
<dbReference type="OrthoDB" id="9807356at2"/>
<gene>
    <name evidence="3" type="ORF">SAMN05660686_02344</name>
</gene>
<dbReference type="GO" id="GO:0008713">
    <property type="term" value="F:ADP-heptose-lipopolysaccharide heptosyltransferase activity"/>
    <property type="evidence" value="ECO:0007669"/>
    <property type="project" value="TreeGrafter"/>
</dbReference>
<protein>
    <submittedName>
        <fullName evidence="3">ADP-heptose:LPS heptosyltransferase</fullName>
    </submittedName>
</protein>
<keyword evidence="2 3" id="KW-0808">Transferase</keyword>
<evidence type="ECO:0000256" key="2">
    <source>
        <dbReference type="ARBA" id="ARBA00022679"/>
    </source>
</evidence>
<dbReference type="PANTHER" id="PTHR30160:SF1">
    <property type="entry name" value="LIPOPOLYSACCHARIDE 1,2-N-ACETYLGLUCOSAMINETRANSFERASE-RELATED"/>
    <property type="match status" value="1"/>
</dbReference>
<dbReference type="Gene3D" id="3.40.50.2000">
    <property type="entry name" value="Glycogen Phosphorylase B"/>
    <property type="match status" value="2"/>
</dbReference>
<dbReference type="Proteomes" id="UP000198615">
    <property type="component" value="Unassembled WGS sequence"/>
</dbReference>
<keyword evidence="4" id="KW-1185">Reference proteome</keyword>
<dbReference type="Pfam" id="PF01075">
    <property type="entry name" value="Glyco_transf_9"/>
    <property type="match status" value="1"/>
</dbReference>
<dbReference type="GO" id="GO:0009244">
    <property type="term" value="P:lipopolysaccharide core region biosynthetic process"/>
    <property type="evidence" value="ECO:0007669"/>
    <property type="project" value="TreeGrafter"/>
</dbReference>
<evidence type="ECO:0000313" key="4">
    <source>
        <dbReference type="Proteomes" id="UP000198615"/>
    </source>
</evidence>
<dbReference type="InterPro" id="IPR002201">
    <property type="entry name" value="Glyco_trans_9"/>
</dbReference>
<proteinExistence type="predicted"/>
<sequence>MTAASAIDRVLVIKLGALGDFLLALGPMQAIRRDHPSARLTLLTRAPYLDLAQASGLFDEIWIDSAPKLNPLAWLALRRKLRGGRFRRVYDLQTSDRSAGYFRLLGGAGGPEWCGKVPGCSHRHVYDAPSPLHTVERQREQLAIAGIDDVPLSDLGFLDAPIADRLPARPFVLLIPGASPGRPAKRWPADRFGDLAARLDAQGLGTAVAGTAGEGDLADAIQAAAPEALDLTGATSLPELAAFARAARLVIGNDTGPTHLAALAGAPTLALFSADSDPGRTGPRGPHTRALQRDDLADLDVEAVLAETGDWIARDPRLGDGAT</sequence>
<evidence type="ECO:0000313" key="3">
    <source>
        <dbReference type="EMBL" id="SDF78074.1"/>
    </source>
</evidence>
<dbReference type="AlphaFoldDB" id="A0A8G2BJ95"/>
<comment type="caution">
    <text evidence="3">The sequence shown here is derived from an EMBL/GenBank/DDBJ whole genome shotgun (WGS) entry which is preliminary data.</text>
</comment>
<organism evidence="3 4">
    <name type="scientific">Thalassobaculum litoreum DSM 18839</name>
    <dbReference type="NCBI Taxonomy" id="1123362"/>
    <lineage>
        <taxon>Bacteria</taxon>
        <taxon>Pseudomonadati</taxon>
        <taxon>Pseudomonadota</taxon>
        <taxon>Alphaproteobacteria</taxon>
        <taxon>Rhodospirillales</taxon>
        <taxon>Thalassobaculaceae</taxon>
        <taxon>Thalassobaculum</taxon>
    </lineage>
</organism>
<keyword evidence="1" id="KW-0328">Glycosyltransferase</keyword>
<evidence type="ECO:0000256" key="1">
    <source>
        <dbReference type="ARBA" id="ARBA00022676"/>
    </source>
</evidence>
<dbReference type="GO" id="GO:0005829">
    <property type="term" value="C:cytosol"/>
    <property type="evidence" value="ECO:0007669"/>
    <property type="project" value="TreeGrafter"/>
</dbReference>
<dbReference type="EMBL" id="FNBW01000006">
    <property type="protein sequence ID" value="SDF78074.1"/>
    <property type="molecule type" value="Genomic_DNA"/>
</dbReference>
<dbReference type="PANTHER" id="PTHR30160">
    <property type="entry name" value="TETRAACYLDISACCHARIDE 4'-KINASE-RELATED"/>
    <property type="match status" value="1"/>
</dbReference>
<dbReference type="SUPFAM" id="SSF53756">
    <property type="entry name" value="UDP-Glycosyltransferase/glycogen phosphorylase"/>
    <property type="match status" value="1"/>
</dbReference>
<dbReference type="InterPro" id="IPR051199">
    <property type="entry name" value="LPS_LOS_Heptosyltrfase"/>
</dbReference>
<name>A0A8G2BJ95_9PROT</name>
<accession>A0A8G2BJ95</accession>
<reference evidence="3 4" key="1">
    <citation type="submission" date="2016-10" db="EMBL/GenBank/DDBJ databases">
        <authorList>
            <person name="Varghese N."/>
            <person name="Submissions S."/>
        </authorList>
    </citation>
    <scope>NUCLEOTIDE SEQUENCE [LARGE SCALE GENOMIC DNA]</scope>
    <source>
        <strain evidence="3 4">DSM 18839</strain>
    </source>
</reference>